<dbReference type="CDD" id="cd00156">
    <property type="entry name" value="REC"/>
    <property type="match status" value="1"/>
</dbReference>
<evidence type="ECO:0000256" key="12">
    <source>
        <dbReference type="ARBA" id="ARBA00023012"/>
    </source>
</evidence>
<feature type="domain" description="PAC" evidence="24">
    <location>
        <begin position="574"/>
        <end position="627"/>
    </location>
</feature>
<evidence type="ECO:0000256" key="19">
    <source>
        <dbReference type="SAM" id="Coils"/>
    </source>
</evidence>
<feature type="compositionally biased region" description="Polar residues" evidence="20">
    <location>
        <begin position="1703"/>
        <end position="1721"/>
    </location>
</feature>
<dbReference type="SMART" id="SM00387">
    <property type="entry name" value="HATPase_c"/>
    <property type="match status" value="1"/>
</dbReference>
<dbReference type="EMBL" id="NRSJ01000023">
    <property type="protein sequence ID" value="MBK1705482.1"/>
    <property type="molecule type" value="Genomic_DNA"/>
</dbReference>
<keyword evidence="12" id="KW-0902">Two-component regulatory system</keyword>
<comment type="catalytic activity">
    <reaction evidence="1">
        <text>ATP + protein L-histidine = ADP + protein N-phospho-L-histidine.</text>
        <dbReference type="EC" id="2.7.13.3"/>
    </reaction>
</comment>
<feature type="region of interest" description="Disordered" evidence="20">
    <location>
        <begin position="32"/>
        <end position="60"/>
    </location>
</feature>
<evidence type="ECO:0000256" key="2">
    <source>
        <dbReference type="ARBA" id="ARBA00004651"/>
    </source>
</evidence>
<feature type="domain" description="Histidine kinase" evidence="21">
    <location>
        <begin position="1018"/>
        <end position="1239"/>
    </location>
</feature>
<feature type="domain" description="Response regulatory" evidence="22">
    <location>
        <begin position="1407"/>
        <end position="1521"/>
    </location>
</feature>
<evidence type="ECO:0000256" key="14">
    <source>
        <dbReference type="ARBA" id="ARBA00064003"/>
    </source>
</evidence>
<dbReference type="PROSITE" id="PS50110">
    <property type="entry name" value="RESPONSE_REGULATORY"/>
    <property type="match status" value="2"/>
</dbReference>
<dbReference type="Pfam" id="PF02518">
    <property type="entry name" value="HATPase_c"/>
    <property type="match status" value="1"/>
</dbReference>
<dbReference type="SUPFAM" id="SSF55874">
    <property type="entry name" value="ATPase domain of HSP90 chaperone/DNA topoisomerase II/histidine kinase"/>
    <property type="match status" value="1"/>
</dbReference>
<dbReference type="Gene3D" id="3.10.580.10">
    <property type="entry name" value="CBS-domain"/>
    <property type="match status" value="2"/>
</dbReference>
<keyword evidence="7" id="KW-0812">Transmembrane</keyword>
<dbReference type="PROSITE" id="PS51371">
    <property type="entry name" value="CBS"/>
    <property type="match status" value="2"/>
</dbReference>
<dbReference type="GO" id="GO:0006355">
    <property type="term" value="P:regulation of DNA-templated transcription"/>
    <property type="evidence" value="ECO:0007669"/>
    <property type="project" value="InterPro"/>
</dbReference>
<dbReference type="PROSITE" id="PS50894">
    <property type="entry name" value="HPT"/>
    <property type="match status" value="1"/>
</dbReference>
<keyword evidence="6" id="KW-0808">Transferase</keyword>
<evidence type="ECO:0000259" key="26">
    <source>
        <dbReference type="PROSITE" id="PS51371"/>
    </source>
</evidence>
<feature type="domain" description="PAS" evidence="23">
    <location>
        <begin position="754"/>
        <end position="826"/>
    </location>
</feature>
<dbReference type="PROSITE" id="PS50113">
    <property type="entry name" value="PAC"/>
    <property type="match status" value="3"/>
</dbReference>
<reference evidence="27" key="1">
    <citation type="submission" date="2017-08" db="EMBL/GenBank/DDBJ databases">
        <authorList>
            <person name="Imhoff J.F."/>
            <person name="Rahn T."/>
            <person name="Kuenzel S."/>
            <person name="Neulinger S.C."/>
        </authorList>
    </citation>
    <scope>NUCLEOTIDE SEQUENCE</scope>
    <source>
        <strain evidence="27">DSM 11080</strain>
    </source>
</reference>
<feature type="coiled-coil region" evidence="19">
    <location>
        <begin position="358"/>
        <end position="385"/>
    </location>
</feature>
<comment type="caution">
    <text evidence="27">The sequence shown here is derived from an EMBL/GenBank/DDBJ whole genome shotgun (WGS) entry which is preliminary data.</text>
</comment>
<evidence type="ECO:0000256" key="17">
    <source>
        <dbReference type="PROSITE-ProRule" id="PRU00169"/>
    </source>
</evidence>
<dbReference type="FunFam" id="3.30.565.10:FF:000010">
    <property type="entry name" value="Sensor histidine kinase RcsC"/>
    <property type="match status" value="1"/>
</dbReference>
<dbReference type="Pfam" id="PF13426">
    <property type="entry name" value="PAS_9"/>
    <property type="match status" value="1"/>
</dbReference>
<keyword evidence="4" id="KW-1003">Cell membrane</keyword>
<keyword evidence="28" id="KW-1185">Reference proteome</keyword>
<evidence type="ECO:0000259" key="22">
    <source>
        <dbReference type="PROSITE" id="PS50110"/>
    </source>
</evidence>
<evidence type="ECO:0000313" key="27">
    <source>
        <dbReference type="EMBL" id="MBK1705482.1"/>
    </source>
</evidence>
<dbReference type="CDD" id="cd16922">
    <property type="entry name" value="HATPase_EvgS-ArcB-TorS-like"/>
    <property type="match status" value="1"/>
</dbReference>
<dbReference type="Proteomes" id="UP001296776">
    <property type="component" value="Unassembled WGS sequence"/>
</dbReference>
<evidence type="ECO:0000256" key="13">
    <source>
        <dbReference type="ARBA" id="ARBA00023136"/>
    </source>
</evidence>
<dbReference type="GO" id="GO:0005524">
    <property type="term" value="F:ATP binding"/>
    <property type="evidence" value="ECO:0007669"/>
    <property type="project" value="UniProtKB-KW"/>
</dbReference>
<evidence type="ECO:0000256" key="15">
    <source>
        <dbReference type="ARBA" id="ARBA00068150"/>
    </source>
</evidence>
<dbReference type="InterPro" id="IPR046342">
    <property type="entry name" value="CBS_dom_sf"/>
</dbReference>
<reference evidence="27" key="2">
    <citation type="journal article" date="2020" name="Microorganisms">
        <title>Osmotic Adaptation and Compatible Solute Biosynthesis of Phototrophic Bacteria as Revealed from Genome Analyses.</title>
        <authorList>
            <person name="Imhoff J.F."/>
            <person name="Rahn T."/>
            <person name="Kunzel S."/>
            <person name="Keller A."/>
            <person name="Neulinger S.C."/>
        </authorList>
    </citation>
    <scope>NUCLEOTIDE SEQUENCE</scope>
    <source>
        <strain evidence="27">DSM 11080</strain>
    </source>
</reference>
<dbReference type="SMART" id="SM00091">
    <property type="entry name" value="PAS"/>
    <property type="match status" value="5"/>
</dbReference>
<dbReference type="PROSITE" id="PS50109">
    <property type="entry name" value="HIS_KIN"/>
    <property type="match status" value="1"/>
</dbReference>
<dbReference type="NCBIfam" id="TIGR00229">
    <property type="entry name" value="sensory_box"/>
    <property type="match status" value="3"/>
</dbReference>
<dbReference type="Pfam" id="PF08448">
    <property type="entry name" value="PAS_4"/>
    <property type="match status" value="1"/>
</dbReference>
<dbReference type="InterPro" id="IPR000700">
    <property type="entry name" value="PAS-assoc_C"/>
</dbReference>
<comment type="subunit">
    <text evidence="14">At low DSF concentrations, interacts with RpfF.</text>
</comment>
<dbReference type="CDD" id="cd00082">
    <property type="entry name" value="HisKA"/>
    <property type="match status" value="1"/>
</dbReference>
<feature type="region of interest" description="Disordered" evidence="20">
    <location>
        <begin position="1624"/>
        <end position="1646"/>
    </location>
</feature>
<dbReference type="Pfam" id="PF01627">
    <property type="entry name" value="Hpt"/>
    <property type="match status" value="1"/>
</dbReference>
<dbReference type="PANTHER" id="PTHR45339">
    <property type="entry name" value="HYBRID SIGNAL TRANSDUCTION HISTIDINE KINASE J"/>
    <property type="match status" value="1"/>
</dbReference>
<dbReference type="InterPro" id="IPR004358">
    <property type="entry name" value="Sig_transdc_His_kin-like_C"/>
</dbReference>
<organism evidence="27 28">
    <name type="scientific">Halochromatium glycolicum</name>
    <dbReference type="NCBI Taxonomy" id="85075"/>
    <lineage>
        <taxon>Bacteria</taxon>
        <taxon>Pseudomonadati</taxon>
        <taxon>Pseudomonadota</taxon>
        <taxon>Gammaproteobacteria</taxon>
        <taxon>Chromatiales</taxon>
        <taxon>Chromatiaceae</taxon>
        <taxon>Halochromatium</taxon>
    </lineage>
</organism>
<dbReference type="InterPro" id="IPR001789">
    <property type="entry name" value="Sig_transdc_resp-reg_receiver"/>
</dbReference>
<dbReference type="InterPro" id="IPR008207">
    <property type="entry name" value="Sig_transdc_His_kin_Hpt_dom"/>
</dbReference>
<dbReference type="Pfam" id="PF00072">
    <property type="entry name" value="Response_reg"/>
    <property type="match status" value="2"/>
</dbReference>
<dbReference type="Gene3D" id="3.30.450.20">
    <property type="entry name" value="PAS domain"/>
    <property type="match status" value="5"/>
</dbReference>
<protein>
    <recommendedName>
        <fullName evidence="15">Sensory/regulatory protein RpfC</fullName>
        <ecNumber evidence="3">2.7.13.3</ecNumber>
    </recommendedName>
</protein>
<dbReference type="InterPro" id="IPR013655">
    <property type="entry name" value="PAS_fold_3"/>
</dbReference>
<dbReference type="SUPFAM" id="SSF47226">
    <property type="entry name" value="Histidine-containing phosphotransfer domain, HPT domain"/>
    <property type="match status" value="1"/>
</dbReference>
<feature type="modified residue" description="Phosphohistidine" evidence="16">
    <location>
        <position position="1651"/>
    </location>
</feature>
<dbReference type="PANTHER" id="PTHR45339:SF1">
    <property type="entry name" value="HYBRID SIGNAL TRANSDUCTION HISTIDINE KINASE J"/>
    <property type="match status" value="1"/>
</dbReference>
<keyword evidence="10" id="KW-0067">ATP-binding</keyword>
<accession>A0AAJ0U5B6</accession>
<evidence type="ECO:0000256" key="5">
    <source>
        <dbReference type="ARBA" id="ARBA00022553"/>
    </source>
</evidence>
<keyword evidence="19" id="KW-0175">Coiled coil</keyword>
<keyword evidence="8" id="KW-0547">Nucleotide-binding</keyword>
<feature type="region of interest" description="Disordered" evidence="20">
    <location>
        <begin position="1547"/>
        <end position="1574"/>
    </location>
</feature>
<dbReference type="InterPro" id="IPR003661">
    <property type="entry name" value="HisK_dim/P_dom"/>
</dbReference>
<dbReference type="SUPFAM" id="SSF47384">
    <property type="entry name" value="Homodimeric domain of signal transducing histidine kinase"/>
    <property type="match status" value="1"/>
</dbReference>
<comment type="subcellular location">
    <subcellularLocation>
        <location evidence="2">Cell membrane</location>
        <topology evidence="2">Multi-pass membrane protein</topology>
    </subcellularLocation>
</comment>
<feature type="domain" description="HPt" evidence="25">
    <location>
        <begin position="1601"/>
        <end position="1708"/>
    </location>
</feature>
<dbReference type="InterPro" id="IPR000014">
    <property type="entry name" value="PAS"/>
</dbReference>
<dbReference type="CDD" id="cd17546">
    <property type="entry name" value="REC_hyHK_CKI1_RcsC-like"/>
    <property type="match status" value="1"/>
</dbReference>
<dbReference type="Pfam" id="PF00512">
    <property type="entry name" value="HisKA"/>
    <property type="match status" value="1"/>
</dbReference>
<evidence type="ECO:0000256" key="10">
    <source>
        <dbReference type="ARBA" id="ARBA00022840"/>
    </source>
</evidence>
<dbReference type="InterPro" id="IPR013767">
    <property type="entry name" value="PAS_fold"/>
</dbReference>
<sequence>MEEGAQARATVAACGTLLRLAQRLASGRSAHLYPSRAPELGAQQQPRNPPTRLHRRPLGPLPQPSLWEQGLLASTDLVSVLVAQRPVSVKYSAKKPAEVPMLFPTLRSIATADVVTLPATATLAETVATMNRHNIRDVVVCTDAGYRLVLSSMLLSVQIQGLPMSTPLAALELPEAALLDPDASTLDGLKAIRNHSEHICLVDQGGQLQGIVSYTDLAGSLDPQVLAEMQSLGELLHGIQPQVVLESMPLQEVVQRMDQSHVDASIIVREGRPVGILTQRDLLKLLVAEPDWQAPVRTVMSAPLLTLGEETTIAEALGFCRYHRIKRVVVVDAEGHLLGAVSQRDLVSLYYNRWFVILKDHQQQREALNRELQEQEKKFRVLFEHSPDAMVVIDPADGTTLEFNRRAHEQLGYSAEEFARLRLSDYEAKETPEETAAHIQTIITQGHDRFETLHRHKYGHLLPIQVSAVYIELNQQPRLMGILRDISEHKQAEQQLIESRERLQLAVDAAEFGIWEYHLAQDRLIWDARMFDLYGIDPARFRGRFQDWAETLPADSRQQTEAALQALIDDDQHFDIEFQIGRADDRVPRMLRGLARVIRDEQGRALRVVGINEDVTDRLLAAQRLAAEEAKFRGLFERSPVGIAMNDFATGAFLEFNAALIKPTGYSAAEFRQLNYWDLTPEEYLPLEQQALEVMRATGVYGPFEKEYIRKDGSRYPVLLKGFKTQTPEGREVIWSIIQDISVLKAAQRELQDREQRLQQLAAQSRTVIWEVDAEGCFTYLSAVAEAVWGYTPAELVGRAHFYDLHPAKGRDGFKAKTLDAIAQRQMLQGLVNPIVRKDGRVIWVSTHASPVLADDGALLGYWGSDLDITEAKQAKDALEAEKERFQGIFENTGSGVAVFRPVDDGDDFVFTEYNAAAERMDHRQRQDLIGRRVTACFPAVEEMGLLAVLRQVAGTGEPAEQPLAHYDDASLKVWRESTVFRLSSGEVVSVYNDLTEIKQAQEAAERANRAKSQFLANMSHEIRTPMNAVIGLSELLLETPLSDKQRDYLGKIRDSSRMLLGIINDILDYSKIEAGKLELESRPFHIDDLLDQMQTLFAAAAEAKGIELIFHSNTQGLPALEGDALRLAQVLTNLLSNAIKFTEQGQVVLELRVLPGQDHQAYLRAEVRDTGIGMTEAQQQRLFQPFTQADSSTTRTHGGTGLGLVISRRLLEQMGGVLRLASHPGQGSTFGFELSLPLSSQRAQTSRHTAATPTGARVLVVDDHDTARQVLREMLEQEALRVVEADSGKAAIAAVEAAEQQGLPFDFILVDWKMPGALDGIATLERLHALRAQGALTDTPIPALIISAYSQSGLCEYASLYSAFLSKPVTRRALLDAMAQARVEHARSQWAPDTQDVVVPDLAERSILLAEDNSLNREVATAMLQKTGARIIEAHNGREAVDTLAEQAVDLVLMDLQMPVMDGFEASRRIRAQYPELPILALSAAVMEDDRKRAEAAGMNDHLAKPIEKQTLFRLLAAWLPARHASTPTPAPNVRTDLAFATEPAANALRPTPRGASSGGAPGPADPIPIQPSSAASAATLPARLEGFDLQRGLARFDQDAALYLSLLNRFRMQLEDDFAGLGEQLDQPTSDQPALDQQAPTTETKHLIHTLKGLASLLGAERLAAAATEIDRLCHRDAPIPAAARADLAQALSQARTGLTALSSRATSSDSTRLVQPTGPSDRGIPDPEPDPEQVRDDDPQAAIGRIEQMRQALEAGELVDEARIAEVLALVRQSFDDALALELQTHIETFDHDRARELLNQIATRVADRQHEASD</sequence>
<gene>
    <name evidence="27" type="ORF">CKO40_13200</name>
</gene>
<evidence type="ECO:0000256" key="9">
    <source>
        <dbReference type="ARBA" id="ARBA00022777"/>
    </source>
</evidence>
<evidence type="ECO:0000256" key="3">
    <source>
        <dbReference type="ARBA" id="ARBA00012438"/>
    </source>
</evidence>
<dbReference type="InterPro" id="IPR005467">
    <property type="entry name" value="His_kinase_dom"/>
</dbReference>
<dbReference type="FunFam" id="1.10.287.130:FF:000002">
    <property type="entry name" value="Two-component osmosensing histidine kinase"/>
    <property type="match status" value="1"/>
</dbReference>
<evidence type="ECO:0000256" key="6">
    <source>
        <dbReference type="ARBA" id="ARBA00022679"/>
    </source>
</evidence>
<evidence type="ECO:0000256" key="16">
    <source>
        <dbReference type="PROSITE-ProRule" id="PRU00110"/>
    </source>
</evidence>
<evidence type="ECO:0000256" key="8">
    <source>
        <dbReference type="ARBA" id="ARBA00022741"/>
    </source>
</evidence>
<dbReference type="InterPro" id="IPR001610">
    <property type="entry name" value="PAC"/>
</dbReference>
<dbReference type="InterPro" id="IPR011006">
    <property type="entry name" value="CheY-like_superfamily"/>
</dbReference>
<feature type="domain" description="PAC" evidence="24">
    <location>
        <begin position="829"/>
        <end position="881"/>
    </location>
</feature>
<evidence type="ECO:0000259" key="23">
    <source>
        <dbReference type="PROSITE" id="PS50112"/>
    </source>
</evidence>
<evidence type="ECO:0000256" key="4">
    <source>
        <dbReference type="ARBA" id="ARBA00022475"/>
    </source>
</evidence>
<dbReference type="InterPro" id="IPR036641">
    <property type="entry name" value="HPT_dom_sf"/>
</dbReference>
<name>A0AAJ0U5B6_9GAMM</name>
<dbReference type="SMART" id="SM00448">
    <property type="entry name" value="REC"/>
    <property type="match status" value="2"/>
</dbReference>
<dbReference type="GO" id="GO:0000155">
    <property type="term" value="F:phosphorelay sensor kinase activity"/>
    <property type="evidence" value="ECO:0007669"/>
    <property type="project" value="InterPro"/>
</dbReference>
<dbReference type="Gene3D" id="3.40.50.2300">
    <property type="match status" value="2"/>
</dbReference>
<dbReference type="InterPro" id="IPR035965">
    <property type="entry name" value="PAS-like_dom_sf"/>
</dbReference>
<feature type="domain" description="CBS" evidence="26">
    <location>
        <begin position="300"/>
        <end position="356"/>
    </location>
</feature>
<dbReference type="CDD" id="cd02205">
    <property type="entry name" value="CBS_pair_SF"/>
    <property type="match status" value="1"/>
</dbReference>
<dbReference type="Gene3D" id="3.30.565.10">
    <property type="entry name" value="Histidine kinase-like ATPase, C-terminal domain"/>
    <property type="match status" value="1"/>
</dbReference>
<evidence type="ECO:0000259" key="25">
    <source>
        <dbReference type="PROSITE" id="PS50894"/>
    </source>
</evidence>
<keyword evidence="11" id="KW-1133">Transmembrane helix</keyword>
<dbReference type="Gene3D" id="1.10.287.130">
    <property type="match status" value="1"/>
</dbReference>
<dbReference type="SUPFAM" id="SSF52172">
    <property type="entry name" value="CheY-like"/>
    <property type="match status" value="2"/>
</dbReference>
<evidence type="ECO:0000256" key="18">
    <source>
        <dbReference type="PROSITE-ProRule" id="PRU00703"/>
    </source>
</evidence>
<dbReference type="SMART" id="SM00116">
    <property type="entry name" value="CBS"/>
    <property type="match status" value="4"/>
</dbReference>
<dbReference type="Pfam" id="PF08447">
    <property type="entry name" value="PAS_3"/>
    <property type="match status" value="1"/>
</dbReference>
<dbReference type="PROSITE" id="PS50112">
    <property type="entry name" value="PAS"/>
    <property type="match status" value="2"/>
</dbReference>
<evidence type="ECO:0000256" key="20">
    <source>
        <dbReference type="SAM" id="MobiDB-lite"/>
    </source>
</evidence>
<keyword evidence="18" id="KW-0129">CBS domain</keyword>
<evidence type="ECO:0000256" key="11">
    <source>
        <dbReference type="ARBA" id="ARBA00022989"/>
    </source>
</evidence>
<feature type="region of interest" description="Disordered" evidence="20">
    <location>
        <begin position="1703"/>
        <end position="1740"/>
    </location>
</feature>
<evidence type="ECO:0000313" key="28">
    <source>
        <dbReference type="Proteomes" id="UP001296776"/>
    </source>
</evidence>
<feature type="modified residue" description="4-aspartylphosphate" evidence="17">
    <location>
        <position position="1456"/>
    </location>
</feature>
<dbReference type="EC" id="2.7.13.3" evidence="3"/>
<evidence type="ECO:0000259" key="21">
    <source>
        <dbReference type="PROSITE" id="PS50109"/>
    </source>
</evidence>
<feature type="domain" description="Response regulatory" evidence="22">
    <location>
        <begin position="1258"/>
        <end position="1383"/>
    </location>
</feature>
<dbReference type="Gene3D" id="1.20.120.160">
    <property type="entry name" value="HPT domain"/>
    <property type="match status" value="1"/>
</dbReference>
<dbReference type="InterPro" id="IPR003594">
    <property type="entry name" value="HATPase_dom"/>
</dbReference>
<feature type="domain" description="PAS" evidence="23">
    <location>
        <begin position="375"/>
        <end position="446"/>
    </location>
</feature>
<dbReference type="GO" id="GO:0005886">
    <property type="term" value="C:plasma membrane"/>
    <property type="evidence" value="ECO:0007669"/>
    <property type="project" value="UniProtKB-SubCell"/>
</dbReference>
<dbReference type="Pfam" id="PF00571">
    <property type="entry name" value="CBS"/>
    <property type="match status" value="3"/>
</dbReference>
<evidence type="ECO:0000256" key="7">
    <source>
        <dbReference type="ARBA" id="ARBA00022692"/>
    </source>
</evidence>
<dbReference type="InterPro" id="IPR036890">
    <property type="entry name" value="HATPase_C_sf"/>
</dbReference>
<dbReference type="SMART" id="SM00086">
    <property type="entry name" value="PAC"/>
    <property type="match status" value="4"/>
</dbReference>
<keyword evidence="13" id="KW-0472">Membrane</keyword>
<proteinExistence type="predicted"/>
<dbReference type="SMART" id="SM00388">
    <property type="entry name" value="HisKA"/>
    <property type="match status" value="1"/>
</dbReference>
<dbReference type="Pfam" id="PF00989">
    <property type="entry name" value="PAS"/>
    <property type="match status" value="2"/>
</dbReference>
<dbReference type="PRINTS" id="PR00344">
    <property type="entry name" value="BCTRLSENSOR"/>
</dbReference>
<keyword evidence="9" id="KW-0418">Kinase</keyword>
<dbReference type="InterPro" id="IPR013656">
    <property type="entry name" value="PAS_4"/>
</dbReference>
<evidence type="ECO:0000256" key="1">
    <source>
        <dbReference type="ARBA" id="ARBA00000085"/>
    </source>
</evidence>
<feature type="modified residue" description="4-aspartylphosphate" evidence="17">
    <location>
        <position position="1312"/>
    </location>
</feature>
<dbReference type="CDD" id="cd00130">
    <property type="entry name" value="PAS"/>
    <property type="match status" value="3"/>
</dbReference>
<dbReference type="InterPro" id="IPR036097">
    <property type="entry name" value="HisK_dim/P_sf"/>
</dbReference>
<keyword evidence="5 17" id="KW-0597">Phosphoprotein</keyword>
<dbReference type="InterPro" id="IPR000644">
    <property type="entry name" value="CBS_dom"/>
</dbReference>
<dbReference type="Gene3D" id="2.10.70.100">
    <property type="match status" value="1"/>
</dbReference>
<dbReference type="SUPFAM" id="SSF54631">
    <property type="entry name" value="CBS-domain pair"/>
    <property type="match status" value="2"/>
</dbReference>
<feature type="domain" description="CBS" evidence="26">
    <location>
        <begin position="235"/>
        <end position="296"/>
    </location>
</feature>
<dbReference type="SUPFAM" id="SSF55785">
    <property type="entry name" value="PYP-like sensor domain (PAS domain)"/>
    <property type="match status" value="5"/>
</dbReference>
<evidence type="ECO:0000259" key="24">
    <source>
        <dbReference type="PROSITE" id="PS50113"/>
    </source>
</evidence>
<feature type="domain" description="PAC" evidence="24">
    <location>
        <begin position="448"/>
        <end position="498"/>
    </location>
</feature>